<gene>
    <name evidence="1" type="ordered locus">PCC7424_2543</name>
</gene>
<dbReference type="OrthoDB" id="515086at2"/>
<dbReference type="HOGENOM" id="CLU_1710232_0_0_3"/>
<dbReference type="KEGG" id="cyc:PCC7424_2543"/>
<organism evidence="1 2">
    <name type="scientific">Gloeothece citriformis (strain PCC 7424)</name>
    <name type="common">Cyanothece sp. (strain PCC 7424)</name>
    <dbReference type="NCBI Taxonomy" id="65393"/>
    <lineage>
        <taxon>Bacteria</taxon>
        <taxon>Bacillati</taxon>
        <taxon>Cyanobacteriota</taxon>
        <taxon>Cyanophyceae</taxon>
        <taxon>Oscillatoriophycideae</taxon>
        <taxon>Chroococcales</taxon>
        <taxon>Aphanothecaceae</taxon>
        <taxon>Gloeothece</taxon>
        <taxon>Gloeothece citriformis</taxon>
    </lineage>
</organism>
<dbReference type="Proteomes" id="UP000002384">
    <property type="component" value="Chromosome"/>
</dbReference>
<reference evidence="2" key="1">
    <citation type="journal article" date="2011" name="MBio">
        <title>Novel metabolic attributes of the genus Cyanothece, comprising a group of unicellular nitrogen-fixing Cyanobacteria.</title>
        <authorList>
            <person name="Bandyopadhyay A."/>
            <person name="Elvitigala T."/>
            <person name="Welsh E."/>
            <person name="Stockel J."/>
            <person name="Liberton M."/>
            <person name="Min H."/>
            <person name="Sherman L.A."/>
            <person name="Pakrasi H.B."/>
        </authorList>
    </citation>
    <scope>NUCLEOTIDE SEQUENCE [LARGE SCALE GENOMIC DNA]</scope>
    <source>
        <strain evidence="2">PCC 7424</strain>
    </source>
</reference>
<dbReference type="eggNOG" id="ENOG5033M4N">
    <property type="taxonomic scope" value="Bacteria"/>
</dbReference>
<evidence type="ECO:0000313" key="2">
    <source>
        <dbReference type="Proteomes" id="UP000002384"/>
    </source>
</evidence>
<name>B7KK75_GLOC7</name>
<dbReference type="RefSeq" id="WP_015954563.1">
    <property type="nucleotide sequence ID" value="NC_011729.1"/>
</dbReference>
<sequence length="153" mass="18154">MLKTIPKSLLTWNCDLKDNYYTVGNLEFSLFKKTGKIITPNFEYRIRYKGLLAPKFFLYNSDFRLGYAQQLNSLVRVFNLNYGQNKYQLKPASPLSKKFILQQKKRTIGEIYPKNLLARQAIIDLPTNLPLEFQGFVTWMVLWFWRQGERNLT</sequence>
<dbReference type="AlphaFoldDB" id="B7KK75"/>
<accession>B7KK75</accession>
<protein>
    <submittedName>
        <fullName evidence="1">Uncharacterized protein</fullName>
    </submittedName>
</protein>
<keyword evidence="2" id="KW-1185">Reference proteome</keyword>
<dbReference type="EMBL" id="CP001291">
    <property type="protein sequence ID" value="ACK70960.1"/>
    <property type="molecule type" value="Genomic_DNA"/>
</dbReference>
<evidence type="ECO:0000313" key="1">
    <source>
        <dbReference type="EMBL" id="ACK70960.1"/>
    </source>
</evidence>
<proteinExistence type="predicted"/>